<dbReference type="InterPro" id="IPR000073">
    <property type="entry name" value="AB_hydrolase_1"/>
</dbReference>
<dbReference type="SUPFAM" id="SSF53474">
    <property type="entry name" value="alpha/beta-Hydrolases"/>
    <property type="match status" value="1"/>
</dbReference>
<accession>A0ABT1ZKA6</accession>
<dbReference type="GO" id="GO:0016787">
    <property type="term" value="F:hydrolase activity"/>
    <property type="evidence" value="ECO:0007669"/>
    <property type="project" value="UniProtKB-KW"/>
</dbReference>
<keyword evidence="5" id="KW-1185">Reference proteome</keyword>
<keyword evidence="1 4" id="KW-0378">Hydrolase</keyword>
<feature type="signal peptide" evidence="2">
    <location>
        <begin position="1"/>
        <end position="27"/>
    </location>
</feature>
<feature type="domain" description="AB hydrolase-1" evidence="3">
    <location>
        <begin position="64"/>
        <end position="307"/>
    </location>
</feature>
<dbReference type="RefSeq" id="WP_258814991.1">
    <property type="nucleotide sequence ID" value="NZ_JANUGW010000001.1"/>
</dbReference>
<organism evidence="4 5">
    <name type="scientific">Massilia pinisoli</name>
    <dbReference type="NCBI Taxonomy" id="1772194"/>
    <lineage>
        <taxon>Bacteria</taxon>
        <taxon>Pseudomonadati</taxon>
        <taxon>Pseudomonadota</taxon>
        <taxon>Betaproteobacteria</taxon>
        <taxon>Burkholderiales</taxon>
        <taxon>Oxalobacteraceae</taxon>
        <taxon>Telluria group</taxon>
        <taxon>Massilia</taxon>
    </lineage>
</organism>
<dbReference type="InterPro" id="IPR050266">
    <property type="entry name" value="AB_hydrolase_sf"/>
</dbReference>
<evidence type="ECO:0000259" key="3">
    <source>
        <dbReference type="Pfam" id="PF12697"/>
    </source>
</evidence>
<dbReference type="PANTHER" id="PTHR43798">
    <property type="entry name" value="MONOACYLGLYCEROL LIPASE"/>
    <property type="match status" value="1"/>
</dbReference>
<feature type="chain" id="PRO_5046074483" evidence="2">
    <location>
        <begin position="28"/>
        <end position="316"/>
    </location>
</feature>
<name>A0ABT1ZKA6_9BURK</name>
<dbReference type="InterPro" id="IPR029058">
    <property type="entry name" value="AB_hydrolase_fold"/>
</dbReference>
<dbReference type="Gene3D" id="3.40.50.1820">
    <property type="entry name" value="alpha/beta hydrolase"/>
    <property type="match status" value="1"/>
</dbReference>
<dbReference type="PANTHER" id="PTHR43798:SF31">
    <property type="entry name" value="AB HYDROLASE SUPERFAMILY PROTEIN YCLE"/>
    <property type="match status" value="1"/>
</dbReference>
<comment type="caution">
    <text evidence="4">The sequence shown here is derived from an EMBL/GenBank/DDBJ whole genome shotgun (WGS) entry which is preliminary data.</text>
</comment>
<evidence type="ECO:0000313" key="5">
    <source>
        <dbReference type="Proteomes" id="UP001204151"/>
    </source>
</evidence>
<protein>
    <submittedName>
        <fullName evidence="4">Alpha/beta hydrolase</fullName>
    </submittedName>
</protein>
<evidence type="ECO:0000256" key="1">
    <source>
        <dbReference type="ARBA" id="ARBA00022801"/>
    </source>
</evidence>
<sequence length="316" mass="33276">MNLVRLTAARAAFFAALALGALPAAHAADAVPTPNRYAATIEPAERFEIGGVLAERHGSGGRPLILIPGLASGSWVWQDTVRAFSPDHAVYVLTLPGFDGRPPAGPAPFAAARAAVEELIATRHLDKPVIVGHSLGGILALAVAEDKPAAVGGIVSIDGLPVMPGTEDLPPLQRTQFADRTRLQIGRQPPALFAQQQQAYMRTIGVLDMSRADALAQLTARSDPASVGAWAADVLTLDLRPGLKTIQAPVLTIVPYLDLDSTQQGLTPAAKADYYRALMEGTPKLQVVTVAPARHFAMFDQPEAVTAAIRTFLGTL</sequence>
<dbReference type="Proteomes" id="UP001204151">
    <property type="component" value="Unassembled WGS sequence"/>
</dbReference>
<evidence type="ECO:0000256" key="2">
    <source>
        <dbReference type="SAM" id="SignalP"/>
    </source>
</evidence>
<keyword evidence="2" id="KW-0732">Signal</keyword>
<reference evidence="4 5" key="1">
    <citation type="submission" date="2022-08" db="EMBL/GenBank/DDBJ databases">
        <title>Reclassification of Massilia species as members of the genera Telluria, Duganella, Pseudoduganella, Mokoshia gen. nov. and Zemynaea gen. nov. using orthogonal and non-orthogonal genome-based approaches.</title>
        <authorList>
            <person name="Bowman J.P."/>
        </authorList>
    </citation>
    <scope>NUCLEOTIDE SEQUENCE [LARGE SCALE GENOMIC DNA]</scope>
    <source>
        <strain evidence="4 5">JCM 31316</strain>
    </source>
</reference>
<evidence type="ECO:0000313" key="4">
    <source>
        <dbReference type="EMBL" id="MCS0580327.1"/>
    </source>
</evidence>
<dbReference type="Pfam" id="PF12697">
    <property type="entry name" value="Abhydrolase_6"/>
    <property type="match status" value="1"/>
</dbReference>
<dbReference type="EMBL" id="JANUGW010000001">
    <property type="protein sequence ID" value="MCS0580327.1"/>
    <property type="molecule type" value="Genomic_DNA"/>
</dbReference>
<proteinExistence type="predicted"/>
<gene>
    <name evidence="4" type="ORF">NX784_01850</name>
</gene>